<reference evidence="16 17" key="2">
    <citation type="submission" date="2019-12" db="EMBL/GenBank/DDBJ databases">
        <title>Erwinia sp. nov., isolated from droppings of birds in the Qinghai-Tiebt plateau of China.</title>
        <authorList>
            <person name="Ge Y."/>
        </authorList>
    </citation>
    <scope>NUCLEOTIDE SEQUENCE [LARGE SCALE GENOMIC DNA]</scope>
    <source>
        <strain evidence="16 17">J780</strain>
    </source>
</reference>
<evidence type="ECO:0000256" key="1">
    <source>
        <dbReference type="ARBA" id="ARBA00004651"/>
    </source>
</evidence>
<dbReference type="FunFam" id="1.20.1250.20:FF:000122">
    <property type="entry name" value="D-xylose transporter XylE"/>
    <property type="match status" value="1"/>
</dbReference>
<dbReference type="EMBL" id="CP046509">
    <property type="protein sequence ID" value="QGU87842.1"/>
    <property type="molecule type" value="Genomic_DNA"/>
</dbReference>
<dbReference type="PRINTS" id="PR00171">
    <property type="entry name" value="SUGRTRNSPORT"/>
</dbReference>
<feature type="domain" description="Major facilitator superfamily (MFS) profile" evidence="14">
    <location>
        <begin position="16"/>
        <end position="448"/>
    </location>
</feature>
<dbReference type="GO" id="GO:0022857">
    <property type="term" value="F:transmembrane transporter activity"/>
    <property type="evidence" value="ECO:0007669"/>
    <property type="project" value="InterPro"/>
</dbReference>
<proteinExistence type="inferred from homology"/>
<dbReference type="EMBL" id="WLZX01000001">
    <property type="protein sequence ID" value="MTD25599.1"/>
    <property type="molecule type" value="Genomic_DNA"/>
</dbReference>
<feature type="transmembrane region" description="Helical" evidence="13">
    <location>
        <begin position="141"/>
        <end position="163"/>
    </location>
</feature>
<organism evidence="16 17">
    <name type="scientific">Erwinia sorbitola</name>
    <dbReference type="NCBI Taxonomy" id="2681984"/>
    <lineage>
        <taxon>Bacteria</taxon>
        <taxon>Pseudomonadati</taxon>
        <taxon>Pseudomonadota</taxon>
        <taxon>Gammaproteobacteria</taxon>
        <taxon>Enterobacterales</taxon>
        <taxon>Erwiniaceae</taxon>
        <taxon>Erwinia</taxon>
    </lineage>
</organism>
<evidence type="ECO:0000256" key="5">
    <source>
        <dbReference type="ARBA" id="ARBA00022597"/>
    </source>
</evidence>
<dbReference type="RefSeq" id="WP_154750936.1">
    <property type="nucleotide sequence ID" value="NZ_CP046509.1"/>
</dbReference>
<comment type="subcellular location">
    <subcellularLocation>
        <location evidence="1">Cell membrane</location>
        <topology evidence="1">Multi-pass membrane protein</topology>
    </subcellularLocation>
</comment>
<evidence type="ECO:0000256" key="3">
    <source>
        <dbReference type="ARBA" id="ARBA00022448"/>
    </source>
</evidence>
<dbReference type="InterPro" id="IPR036259">
    <property type="entry name" value="MFS_trans_sf"/>
</dbReference>
<dbReference type="Proteomes" id="UP000480164">
    <property type="component" value="Unassembled WGS sequence"/>
</dbReference>
<name>A0A6I6ETJ0_9GAMM</name>
<dbReference type="NCBIfam" id="TIGR00879">
    <property type="entry name" value="SP"/>
    <property type="match status" value="1"/>
</dbReference>
<dbReference type="Pfam" id="PF00083">
    <property type="entry name" value="Sugar_tr"/>
    <property type="match status" value="1"/>
</dbReference>
<feature type="transmembrane region" description="Helical" evidence="13">
    <location>
        <begin position="325"/>
        <end position="346"/>
    </location>
</feature>
<evidence type="ECO:0000256" key="11">
    <source>
        <dbReference type="ARBA" id="ARBA00076792"/>
    </source>
</evidence>
<keyword evidence="4" id="KW-1003">Cell membrane</keyword>
<gene>
    <name evidence="15" type="ORF">GK011_01385</name>
    <name evidence="16" type="ORF">GN242_11665</name>
</gene>
<accession>A0A6I6ETJ0</accession>
<evidence type="ECO:0000256" key="13">
    <source>
        <dbReference type="SAM" id="Phobius"/>
    </source>
</evidence>
<dbReference type="PROSITE" id="PS00217">
    <property type="entry name" value="SUGAR_TRANSPORT_2"/>
    <property type="match status" value="1"/>
</dbReference>
<evidence type="ECO:0000313" key="17">
    <source>
        <dbReference type="Proteomes" id="UP000424752"/>
    </source>
</evidence>
<evidence type="ECO:0000313" key="18">
    <source>
        <dbReference type="Proteomes" id="UP000480164"/>
    </source>
</evidence>
<comment type="catalytic activity">
    <reaction evidence="9">
        <text>D-xylose(in) + H(+)(in) = D-xylose(out) + H(+)(out)</text>
        <dbReference type="Rhea" id="RHEA:28959"/>
        <dbReference type="ChEBI" id="CHEBI:15378"/>
        <dbReference type="ChEBI" id="CHEBI:53455"/>
    </reaction>
    <physiologicalReaction direction="right-to-left" evidence="9">
        <dbReference type="Rhea" id="RHEA:28961"/>
    </physiologicalReaction>
</comment>
<evidence type="ECO:0000256" key="4">
    <source>
        <dbReference type="ARBA" id="ARBA00022475"/>
    </source>
</evidence>
<evidence type="ECO:0000313" key="15">
    <source>
        <dbReference type="EMBL" id="MTD25599.1"/>
    </source>
</evidence>
<evidence type="ECO:0000256" key="10">
    <source>
        <dbReference type="ARBA" id="ARBA00070440"/>
    </source>
</evidence>
<keyword evidence="18" id="KW-1185">Reference proteome</keyword>
<feature type="transmembrane region" description="Helical" evidence="13">
    <location>
        <begin position="388"/>
        <end position="410"/>
    </location>
</feature>
<feature type="transmembrane region" description="Helical" evidence="13">
    <location>
        <begin position="352"/>
        <end position="376"/>
    </location>
</feature>
<dbReference type="KEGG" id="erwi:GN242_11665"/>
<evidence type="ECO:0000256" key="2">
    <source>
        <dbReference type="ARBA" id="ARBA00010992"/>
    </source>
</evidence>
<dbReference type="AlphaFoldDB" id="A0A6I6ETJ0"/>
<accession>A0A6L6GJD5</accession>
<feature type="transmembrane region" description="Helical" evidence="13">
    <location>
        <begin position="175"/>
        <end position="197"/>
    </location>
</feature>
<keyword evidence="6 13" id="KW-0812">Transmembrane</keyword>
<dbReference type="GO" id="GO:0005886">
    <property type="term" value="C:plasma membrane"/>
    <property type="evidence" value="ECO:0007669"/>
    <property type="project" value="UniProtKB-SubCell"/>
</dbReference>
<reference evidence="15 18" key="1">
    <citation type="submission" date="2019-11" db="EMBL/GenBank/DDBJ databases">
        <title>Erwinia sp. nov., isolated from feces of birds in Tibet plateau of China.</title>
        <authorList>
            <person name="Ge Y."/>
        </authorList>
    </citation>
    <scope>NUCLEOTIDE SEQUENCE [LARGE SCALE GENOMIC DNA]</scope>
    <source>
        <strain evidence="15 18">J316</strain>
    </source>
</reference>
<dbReference type="Proteomes" id="UP000424752">
    <property type="component" value="Chromosome"/>
</dbReference>
<feature type="transmembrane region" description="Helical" evidence="13">
    <location>
        <begin position="82"/>
        <end position="101"/>
    </location>
</feature>
<evidence type="ECO:0000256" key="12">
    <source>
        <dbReference type="RuleBase" id="RU003346"/>
    </source>
</evidence>
<keyword evidence="7 13" id="KW-1133">Transmembrane helix</keyword>
<keyword evidence="5" id="KW-0762">Sugar transport</keyword>
<keyword evidence="3 12" id="KW-0813">Transport</keyword>
<dbReference type="PROSITE" id="PS50850">
    <property type="entry name" value="MFS"/>
    <property type="match status" value="1"/>
</dbReference>
<evidence type="ECO:0000256" key="6">
    <source>
        <dbReference type="ARBA" id="ARBA00022692"/>
    </source>
</evidence>
<evidence type="ECO:0000259" key="14">
    <source>
        <dbReference type="PROSITE" id="PS50850"/>
    </source>
</evidence>
<evidence type="ECO:0000256" key="7">
    <source>
        <dbReference type="ARBA" id="ARBA00022989"/>
    </source>
</evidence>
<evidence type="ECO:0000256" key="8">
    <source>
        <dbReference type="ARBA" id="ARBA00023136"/>
    </source>
</evidence>
<feature type="transmembrane region" description="Helical" evidence="13">
    <location>
        <begin position="256"/>
        <end position="274"/>
    </location>
</feature>
<dbReference type="PANTHER" id="PTHR48020:SF12">
    <property type="entry name" value="PROTON MYO-INOSITOL COTRANSPORTER"/>
    <property type="match status" value="1"/>
</dbReference>
<protein>
    <recommendedName>
        <fullName evidence="10">D-xylose-proton symporter</fullName>
    </recommendedName>
    <alternativeName>
        <fullName evidence="11">D-xylose transporter</fullName>
    </alternativeName>
</protein>
<evidence type="ECO:0000256" key="9">
    <source>
        <dbReference type="ARBA" id="ARBA00050593"/>
    </source>
</evidence>
<dbReference type="InterPro" id="IPR020846">
    <property type="entry name" value="MFS_dom"/>
</dbReference>
<dbReference type="SUPFAM" id="SSF103473">
    <property type="entry name" value="MFS general substrate transporter"/>
    <property type="match status" value="1"/>
</dbReference>
<dbReference type="InterPro" id="IPR005829">
    <property type="entry name" value="Sugar_transporter_CS"/>
</dbReference>
<dbReference type="InterPro" id="IPR003663">
    <property type="entry name" value="Sugar/inositol_transpt"/>
</dbReference>
<feature type="transmembrane region" description="Helical" evidence="13">
    <location>
        <begin position="422"/>
        <end position="444"/>
    </location>
</feature>
<sequence length="491" mass="53771">MDTRHTRYNMKYVMLCCTVAAFGGLLLGYDSSVISGAIEPLSKYFQLSPSETGWAVSNILLGSLIGCFIAPKMSDKLGRKNSLAITAFIFTLSVLGTVIAHNFTTFVIMRMLGGLAIGLASVISPIYLAELSPSKFRGRTSALYSVCCVGGQSVVLLTNFFINKSMTPEAMTDTGWRYILATALVPCALFLFCILFIPESPRWNVLKGRDKAALDTLTKISNKQHAESVFNEIKHSFSQQAATQHKTKFRLNKTTVPLLVIGIGLAIGNQISGINVIQYFGPSLLKNVSSSTDTALLVTFWLSICQLVGVLIGMSLIDRVGRRKLLLMGAISSCVFLTYSFVAFYYQLPGLLAVVGLFAYMVFFGISWGQIVWTVLGEIFPTEIRSVCVGISICMMSMANFVISTTFPILNSNAFLLEIFHGGFPLLLFAIFSLGMYFFTFRYLPETAGVSLEKIHALVLKKFHVEVDESELLGAKAGAKNAESFNVPMGH</sequence>
<dbReference type="InterPro" id="IPR050814">
    <property type="entry name" value="Myo-inositol_Transporter"/>
</dbReference>
<evidence type="ECO:0000313" key="16">
    <source>
        <dbReference type="EMBL" id="QGU87842.1"/>
    </source>
</evidence>
<feature type="transmembrane region" description="Helical" evidence="13">
    <location>
        <begin position="52"/>
        <end position="70"/>
    </location>
</feature>
<keyword evidence="8 13" id="KW-0472">Membrane</keyword>
<comment type="similarity">
    <text evidence="2 12">Belongs to the major facilitator superfamily. Sugar transporter (TC 2.A.1.1) family.</text>
</comment>
<feature type="transmembrane region" description="Helical" evidence="13">
    <location>
        <begin position="107"/>
        <end position="129"/>
    </location>
</feature>
<dbReference type="InterPro" id="IPR005828">
    <property type="entry name" value="MFS_sugar_transport-like"/>
</dbReference>
<dbReference type="PANTHER" id="PTHR48020">
    <property type="entry name" value="PROTON MYO-INOSITOL COTRANSPORTER"/>
    <property type="match status" value="1"/>
</dbReference>
<feature type="transmembrane region" description="Helical" evidence="13">
    <location>
        <begin position="294"/>
        <end position="313"/>
    </location>
</feature>
<dbReference type="Gene3D" id="1.20.1250.20">
    <property type="entry name" value="MFS general substrate transporter like domains"/>
    <property type="match status" value="2"/>
</dbReference>